<keyword evidence="2" id="KW-1185">Reference proteome</keyword>
<dbReference type="InterPro" id="IPR036388">
    <property type="entry name" value="WH-like_DNA-bd_sf"/>
</dbReference>
<evidence type="ECO:0000313" key="1">
    <source>
        <dbReference type="EMBL" id="MBR7797585.1"/>
    </source>
</evidence>
<dbReference type="GO" id="GO:0005829">
    <property type="term" value="C:cytosol"/>
    <property type="evidence" value="ECO:0007669"/>
    <property type="project" value="TreeGrafter"/>
</dbReference>
<dbReference type="GO" id="GO:0003700">
    <property type="term" value="F:DNA-binding transcription factor activity"/>
    <property type="evidence" value="ECO:0007669"/>
    <property type="project" value="TreeGrafter"/>
</dbReference>
<dbReference type="EMBL" id="JAGSOT010000061">
    <property type="protein sequence ID" value="MBR7797585.1"/>
    <property type="molecule type" value="Genomic_DNA"/>
</dbReference>
<dbReference type="InterPro" id="IPR036390">
    <property type="entry name" value="WH_DNA-bd_sf"/>
</dbReference>
<protein>
    <submittedName>
        <fullName evidence="1">Rrf2 family transcriptional regulator</fullName>
    </submittedName>
</protein>
<comment type="caution">
    <text evidence="1">The sequence shown here is derived from an EMBL/GenBank/DDBJ whole genome shotgun (WGS) entry which is preliminary data.</text>
</comment>
<dbReference type="SUPFAM" id="SSF46785">
    <property type="entry name" value="Winged helix' DNA-binding domain"/>
    <property type="match status" value="1"/>
</dbReference>
<dbReference type="PROSITE" id="PS51197">
    <property type="entry name" value="HTH_RRF2_2"/>
    <property type="match status" value="1"/>
</dbReference>
<dbReference type="Pfam" id="PF02082">
    <property type="entry name" value="Rrf2"/>
    <property type="match status" value="1"/>
</dbReference>
<proteinExistence type="predicted"/>
<dbReference type="Proteomes" id="UP000675284">
    <property type="component" value="Unassembled WGS sequence"/>
</dbReference>
<sequence>MSISSRFAVGIHILSLLGINQEDVNTSEYIAKSVNTNPVVIRKIIGMLKKAQLVNVRPGVAGAELAKDLSDITLLDVYKAVNVVQEKDLFGRHESPNPSCLVGRNIQTAIEPLFSSAQRALEKSLENVTIQDVVSDILKQEESVADQNQREC</sequence>
<dbReference type="RefSeq" id="WP_166530776.1">
    <property type="nucleotide sequence ID" value="NZ_JAGSOT010000061.1"/>
</dbReference>
<name>A0A941DVL2_9BACI</name>
<dbReference type="InterPro" id="IPR000944">
    <property type="entry name" value="Tscrpt_reg_Rrf2"/>
</dbReference>
<reference evidence="1" key="1">
    <citation type="submission" date="2021-04" db="EMBL/GenBank/DDBJ databases">
        <title>Isolation and polyphasic classification of algal microorganism.</title>
        <authorList>
            <person name="Wang S."/>
        </authorList>
    </citation>
    <scope>NUCLEOTIDE SEQUENCE</scope>
    <source>
        <strain evidence="1">720a</strain>
    </source>
</reference>
<dbReference type="FunFam" id="1.10.10.10:FF:000138">
    <property type="entry name" value="Rrf2 family transcriptional regulator"/>
    <property type="match status" value="1"/>
</dbReference>
<dbReference type="PANTHER" id="PTHR33221:SF15">
    <property type="entry name" value="HTH-TYPE TRANSCRIPTIONAL REGULATOR YWGB-RELATED"/>
    <property type="match status" value="1"/>
</dbReference>
<dbReference type="AlphaFoldDB" id="A0A941DVL2"/>
<gene>
    <name evidence="1" type="ORF">KCX74_16265</name>
</gene>
<organism evidence="1 2">
    <name type="scientific">Virgibacillus salarius</name>
    <dbReference type="NCBI Taxonomy" id="447199"/>
    <lineage>
        <taxon>Bacteria</taxon>
        <taxon>Bacillati</taxon>
        <taxon>Bacillota</taxon>
        <taxon>Bacilli</taxon>
        <taxon>Bacillales</taxon>
        <taxon>Bacillaceae</taxon>
        <taxon>Virgibacillus</taxon>
    </lineage>
</organism>
<dbReference type="PANTHER" id="PTHR33221">
    <property type="entry name" value="WINGED HELIX-TURN-HELIX TRANSCRIPTIONAL REGULATOR, RRF2 FAMILY"/>
    <property type="match status" value="1"/>
</dbReference>
<evidence type="ECO:0000313" key="2">
    <source>
        <dbReference type="Proteomes" id="UP000675284"/>
    </source>
</evidence>
<dbReference type="Gene3D" id="1.10.10.10">
    <property type="entry name" value="Winged helix-like DNA-binding domain superfamily/Winged helix DNA-binding domain"/>
    <property type="match status" value="1"/>
</dbReference>
<accession>A0A941DVL2</accession>